<gene>
    <name evidence="4" type="ORF">AaeL_AAEL000617</name>
</gene>
<dbReference type="STRING" id="7159.Q17NQ5"/>
<dbReference type="GO" id="GO:0004089">
    <property type="term" value="F:carbonate dehydratase activity"/>
    <property type="evidence" value="ECO:0007669"/>
    <property type="project" value="InterPro"/>
</dbReference>
<dbReference type="PANTHER" id="PTHR18952:SF208">
    <property type="entry name" value="CARBONIC ANHYDRASE XA-RELATED"/>
    <property type="match status" value="1"/>
</dbReference>
<dbReference type="EMBL" id="CH477197">
    <property type="protein sequence ID" value="EAT48348.1"/>
    <property type="molecule type" value="Genomic_DNA"/>
</dbReference>
<sequence>MAIERAMRLVVSPSPVRGLTRPAFWGLINPEWSLCNKGRRQSPVNLEPQRLLFDPNLRTLHIDKHRISGSIANTGHSVIFTVNNETAPSSGILQVPVNLTGGPLSYRYRFHEIHVHYGLHDQFGSEHSVEGYTFPAEIQIFGYNSQLYANFSDAVFRAQGIVGVAILVQLGDLSNPELRMLTDQLERIRFGGATAPVRRLSVRDLLPDTEHYMTYEGSTTAPACHETVTWIVMNKPIYITKQQLHGFRRLMQGGSDHPKAPLGNNFRPPQPLLHRPVRTNIDFRNKQEKGGKICPTMYKDVHYKDFYQEISRRCRALQTFPVLRHRQRRSSIQQHRQQAGAHNLNPGAHSVRFGELLIAKKFAILQAQLEDDGGSSRSSKTRQSSHGSSQRTHDWVQNQAIPTTCINTESKTIPVITLSRTDTVTKEIPTINNVMHESIAFAMQSLSINPVDRVEPNALPTAHLQTRNKEKTAVINNATDCFG</sequence>
<evidence type="ECO:0000256" key="2">
    <source>
        <dbReference type="SAM" id="MobiDB-lite"/>
    </source>
</evidence>
<name>Q17NQ5_AEDAE</name>
<comment type="similarity">
    <text evidence="1">Belongs to the alpha-carbonic anhydrase family.</text>
</comment>
<dbReference type="Proteomes" id="UP000682892">
    <property type="component" value="Chromosome 1"/>
</dbReference>
<dbReference type="CDD" id="cd03121">
    <property type="entry name" value="alpha_CARP_X_XI_like"/>
    <property type="match status" value="1"/>
</dbReference>
<dbReference type="InterPro" id="IPR001148">
    <property type="entry name" value="CA_dom"/>
</dbReference>
<dbReference type="HOGENOM" id="CLU_565265_0_0_1"/>
<dbReference type="InterPro" id="IPR023561">
    <property type="entry name" value="Carbonic_anhydrase_a-class"/>
</dbReference>
<dbReference type="Gene3D" id="3.10.200.10">
    <property type="entry name" value="Alpha carbonic anhydrase"/>
    <property type="match status" value="1"/>
</dbReference>
<dbReference type="GO" id="GO:0008270">
    <property type="term" value="F:zinc ion binding"/>
    <property type="evidence" value="ECO:0007669"/>
    <property type="project" value="InterPro"/>
</dbReference>
<dbReference type="InterPro" id="IPR036398">
    <property type="entry name" value="CA_dom_sf"/>
</dbReference>
<reference evidence="4" key="2">
    <citation type="journal article" date="2007" name="Science">
        <title>Genome sequence of Aedes aegypti, a major arbovirus vector.</title>
        <authorList>
            <person name="Nene V."/>
            <person name="Wortman J.R."/>
            <person name="Lawson D."/>
            <person name="Haas B."/>
            <person name="Kodira C."/>
            <person name="Tu Z.J."/>
            <person name="Loftus B."/>
            <person name="Xi Z."/>
            <person name="Megy K."/>
            <person name="Grabherr M."/>
            <person name="Ren Q."/>
            <person name="Zdobnov E.M."/>
            <person name="Lobo N.F."/>
            <person name="Campbell K.S."/>
            <person name="Brown S.E."/>
            <person name="Bonaldo M.F."/>
            <person name="Zhu J."/>
            <person name="Sinkins S.P."/>
            <person name="Hogenkamp D.G."/>
            <person name="Amedeo P."/>
            <person name="Arensburger P."/>
            <person name="Atkinson P.W."/>
            <person name="Bidwell S."/>
            <person name="Biedler J."/>
            <person name="Birney E."/>
            <person name="Bruggner R.V."/>
            <person name="Costas J."/>
            <person name="Coy M.R."/>
            <person name="Crabtree J."/>
            <person name="Crawford M."/>
            <person name="Debruyn B."/>
            <person name="Decaprio D."/>
            <person name="Eiglmeier K."/>
            <person name="Eisenstadt E."/>
            <person name="El-Dorry H."/>
            <person name="Gelbart W.M."/>
            <person name="Gomes S.L."/>
            <person name="Hammond M."/>
            <person name="Hannick L.I."/>
            <person name="Hogan J.R."/>
            <person name="Holmes M.H."/>
            <person name="Jaffe D."/>
            <person name="Johnston J.S."/>
            <person name="Kennedy R.C."/>
            <person name="Koo H."/>
            <person name="Kravitz S."/>
            <person name="Kriventseva E.V."/>
            <person name="Kulp D."/>
            <person name="Labutti K."/>
            <person name="Lee E."/>
            <person name="Li S."/>
            <person name="Lovin D.D."/>
            <person name="Mao C."/>
            <person name="Mauceli E."/>
            <person name="Menck C.F."/>
            <person name="Miller J.R."/>
            <person name="Montgomery P."/>
            <person name="Mori A."/>
            <person name="Nascimento A.L."/>
            <person name="Naveira H.F."/>
            <person name="Nusbaum C."/>
            <person name="O'leary S."/>
            <person name="Orvis J."/>
            <person name="Pertea M."/>
            <person name="Quesneville H."/>
            <person name="Reidenbach K.R."/>
            <person name="Rogers Y.H."/>
            <person name="Roth C.W."/>
            <person name="Schneider J.R."/>
            <person name="Schatz M."/>
            <person name="Shumway M."/>
            <person name="Stanke M."/>
            <person name="Stinson E.O."/>
            <person name="Tubio J.M."/>
            <person name="Vanzee J.P."/>
            <person name="Verjovski-Almeida S."/>
            <person name="Werner D."/>
            <person name="White O."/>
            <person name="Wyder S."/>
            <person name="Zeng Q."/>
            <person name="Zhao Q."/>
            <person name="Zhao Y."/>
            <person name="Hill C.A."/>
            <person name="Raikhel A.S."/>
            <person name="Soares M.B."/>
            <person name="Knudson D.L."/>
            <person name="Lee N.H."/>
            <person name="Galagan J."/>
            <person name="Salzberg S.L."/>
            <person name="Paulsen I.T."/>
            <person name="Dimopoulos G."/>
            <person name="Collins F.H."/>
            <person name="Birren B."/>
            <person name="Fraser-Liggett C.M."/>
            <person name="Severson D.W."/>
        </authorList>
    </citation>
    <scope>NUCLEOTIDE SEQUENCE [LARGE SCALE GENOMIC DNA]</scope>
    <source>
        <strain evidence="4">Liverpool</strain>
    </source>
</reference>
<dbReference type="SMART" id="SM01057">
    <property type="entry name" value="Carb_anhydrase"/>
    <property type="match status" value="1"/>
</dbReference>
<dbReference type="AlphaFoldDB" id="Q17NQ5"/>
<evidence type="ECO:0000313" key="4">
    <source>
        <dbReference type="EMBL" id="EAT48348.1"/>
    </source>
</evidence>
<dbReference type="PANTHER" id="PTHR18952">
    <property type="entry name" value="CARBONIC ANHYDRASE"/>
    <property type="match status" value="1"/>
</dbReference>
<proteinExistence type="inferred from homology"/>
<dbReference type="eggNOG" id="KOG0382">
    <property type="taxonomic scope" value="Eukaryota"/>
</dbReference>
<organism evidence="4 5">
    <name type="scientific">Aedes aegypti</name>
    <name type="common">Yellowfever mosquito</name>
    <name type="synonym">Culex aegypti</name>
    <dbReference type="NCBI Taxonomy" id="7159"/>
    <lineage>
        <taxon>Eukaryota</taxon>
        <taxon>Metazoa</taxon>
        <taxon>Ecdysozoa</taxon>
        <taxon>Arthropoda</taxon>
        <taxon>Hexapoda</taxon>
        <taxon>Insecta</taxon>
        <taxon>Pterygota</taxon>
        <taxon>Neoptera</taxon>
        <taxon>Endopterygota</taxon>
        <taxon>Diptera</taxon>
        <taxon>Nematocera</taxon>
        <taxon>Culicoidea</taxon>
        <taxon>Culicidae</taxon>
        <taxon>Culicinae</taxon>
        <taxon>Aedini</taxon>
        <taxon>Aedes</taxon>
        <taxon>Stegomyia</taxon>
    </lineage>
</organism>
<reference evidence="4" key="1">
    <citation type="submission" date="2005-10" db="EMBL/GenBank/DDBJ databases">
        <authorList>
            <person name="Loftus B.J."/>
            <person name="Nene V.M."/>
            <person name="Hannick L.I."/>
            <person name="Bidwell S."/>
            <person name="Haas B."/>
            <person name="Amedeo P."/>
            <person name="Orvis J."/>
            <person name="Wortman J.R."/>
            <person name="White O.R."/>
            <person name="Salzberg S."/>
            <person name="Shumway M."/>
            <person name="Koo H."/>
            <person name="Zhao Y."/>
            <person name="Holmes M."/>
            <person name="Miller J."/>
            <person name="Schatz M."/>
            <person name="Pop M."/>
            <person name="Pai G."/>
            <person name="Utterback T."/>
            <person name="Rogers Y.-H."/>
            <person name="Kravitz S."/>
            <person name="Fraser C.M."/>
        </authorList>
    </citation>
    <scope>NUCLEOTIDE SEQUENCE</scope>
    <source>
        <strain evidence="4">Liverpool</strain>
    </source>
</reference>
<feature type="domain" description="Alpha-carbonic anhydrase" evidence="3">
    <location>
        <begin position="12"/>
        <end position="281"/>
    </location>
</feature>
<accession>Q17NQ5</accession>
<dbReference type="PaxDb" id="7159-AAEL000617-PA"/>
<feature type="region of interest" description="Disordered" evidence="2">
    <location>
        <begin position="370"/>
        <end position="397"/>
    </location>
</feature>
<dbReference type="VEuPathDB" id="VectorBase:AAEL026560"/>
<feature type="compositionally biased region" description="Low complexity" evidence="2">
    <location>
        <begin position="375"/>
        <end position="390"/>
    </location>
</feature>
<evidence type="ECO:0000256" key="1">
    <source>
        <dbReference type="ARBA" id="ARBA00010718"/>
    </source>
</evidence>
<dbReference type="SUPFAM" id="SSF51069">
    <property type="entry name" value="Carbonic anhydrase"/>
    <property type="match status" value="1"/>
</dbReference>
<dbReference type="PhylomeDB" id="Q17NQ5"/>
<dbReference type="Pfam" id="PF00194">
    <property type="entry name" value="Carb_anhydrase"/>
    <property type="match status" value="1"/>
</dbReference>
<protein>
    <submittedName>
        <fullName evidence="4">AAEL000617-PA</fullName>
    </submittedName>
</protein>
<feature type="region of interest" description="Disordered" evidence="2">
    <location>
        <begin position="327"/>
        <end position="346"/>
    </location>
</feature>
<dbReference type="PROSITE" id="PS51144">
    <property type="entry name" value="ALPHA_CA_2"/>
    <property type="match status" value="1"/>
</dbReference>
<evidence type="ECO:0000259" key="3">
    <source>
        <dbReference type="PROSITE" id="PS51144"/>
    </source>
</evidence>
<dbReference type="GO" id="GO:0006730">
    <property type="term" value="P:one-carbon metabolic process"/>
    <property type="evidence" value="ECO:0007669"/>
    <property type="project" value="TreeGrafter"/>
</dbReference>
<evidence type="ECO:0000313" key="5">
    <source>
        <dbReference type="Proteomes" id="UP000682892"/>
    </source>
</evidence>
<reference evidence="4" key="3">
    <citation type="submission" date="2012-09" db="EMBL/GenBank/DDBJ databases">
        <authorList>
            <consortium name="VectorBase"/>
        </authorList>
    </citation>
    <scope>NUCLEOTIDE SEQUENCE</scope>
    <source>
        <strain evidence="4">Liverpool</strain>
    </source>
</reference>
<dbReference type="InterPro" id="IPR041878">
    <property type="entry name" value="Alpha_CARP_X/XI"/>
</dbReference>